<keyword evidence="3" id="KW-1185">Reference proteome</keyword>
<proteinExistence type="predicted"/>
<name>A0ABP7NJK0_9GAMM</name>
<evidence type="ECO:0000256" key="1">
    <source>
        <dbReference type="SAM" id="SignalP"/>
    </source>
</evidence>
<feature type="chain" id="PRO_5045121494" description="LPP20 lipoprotein" evidence="1">
    <location>
        <begin position="21"/>
        <end position="200"/>
    </location>
</feature>
<accession>A0ABP7NJK0</accession>
<comment type="caution">
    <text evidence="2">The sequence shown here is derived from an EMBL/GenBank/DDBJ whole genome shotgun (WGS) entry which is preliminary data.</text>
</comment>
<gene>
    <name evidence="2" type="ORF">GCM10022278_03430</name>
</gene>
<dbReference type="EMBL" id="BAABBO010000001">
    <property type="protein sequence ID" value="GAA3947534.1"/>
    <property type="molecule type" value="Genomic_DNA"/>
</dbReference>
<evidence type="ECO:0000313" key="2">
    <source>
        <dbReference type="EMBL" id="GAA3947534.1"/>
    </source>
</evidence>
<dbReference type="RefSeq" id="WP_344802644.1">
    <property type="nucleotide sequence ID" value="NZ_BAABBO010000001.1"/>
</dbReference>
<dbReference type="Proteomes" id="UP001501337">
    <property type="component" value="Unassembled WGS sequence"/>
</dbReference>
<feature type="signal peptide" evidence="1">
    <location>
        <begin position="1"/>
        <end position="20"/>
    </location>
</feature>
<sequence length="200" mass="21631">MNTSSNFKKLALIVSVSTLAACASQQQVPEAPVAQQSSLPDWVMMPVVENGIADTQCVASKPGIGLNYLKSTATSLARAELAKQIDIKVKAMDKTYQRMADTNEGLSVGSSFESVSKQVTEKNLAGSRAIKMDYVTMADNTQNFCVMMAMSPEVTKALFKDLVEASGNQSLSPQNEAVLYERFLAEKAAKELDAEFENSN</sequence>
<evidence type="ECO:0000313" key="3">
    <source>
        <dbReference type="Proteomes" id="UP001501337"/>
    </source>
</evidence>
<organism evidence="2 3">
    <name type="scientific">Allohahella marinimesophila</name>
    <dbReference type="NCBI Taxonomy" id="1054972"/>
    <lineage>
        <taxon>Bacteria</taxon>
        <taxon>Pseudomonadati</taxon>
        <taxon>Pseudomonadota</taxon>
        <taxon>Gammaproteobacteria</taxon>
        <taxon>Oceanospirillales</taxon>
        <taxon>Hahellaceae</taxon>
        <taxon>Allohahella</taxon>
    </lineage>
</organism>
<keyword evidence="1" id="KW-0732">Signal</keyword>
<reference evidence="3" key="1">
    <citation type="journal article" date="2019" name="Int. J. Syst. Evol. Microbiol.">
        <title>The Global Catalogue of Microorganisms (GCM) 10K type strain sequencing project: providing services to taxonomists for standard genome sequencing and annotation.</title>
        <authorList>
            <consortium name="The Broad Institute Genomics Platform"/>
            <consortium name="The Broad Institute Genome Sequencing Center for Infectious Disease"/>
            <person name="Wu L."/>
            <person name="Ma J."/>
        </authorList>
    </citation>
    <scope>NUCLEOTIDE SEQUENCE [LARGE SCALE GENOMIC DNA]</scope>
    <source>
        <strain evidence="3">JCM 17555</strain>
    </source>
</reference>
<evidence type="ECO:0008006" key="4">
    <source>
        <dbReference type="Google" id="ProtNLM"/>
    </source>
</evidence>
<protein>
    <recommendedName>
        <fullName evidence="4">LPP20 lipoprotein</fullName>
    </recommendedName>
</protein>